<keyword evidence="2" id="KW-0106">Calcium</keyword>
<dbReference type="InterPro" id="IPR002048">
    <property type="entry name" value="EF_hand_dom"/>
</dbReference>
<reference evidence="5 6" key="1">
    <citation type="journal article" date="2018" name="MBio">
        <title>Comparative Genomics Reveals the Core Gene Toolbox for the Fungus-Insect Symbiosis.</title>
        <authorList>
            <person name="Wang Y."/>
            <person name="Stata M."/>
            <person name="Wang W."/>
            <person name="Stajich J.E."/>
            <person name="White M.M."/>
            <person name="Moncalvo J.M."/>
        </authorList>
    </citation>
    <scope>NUCLEOTIDE SEQUENCE [LARGE SCALE GENOMIC DNA]</scope>
    <source>
        <strain evidence="5 6">SWE-8-4</strain>
    </source>
</reference>
<dbReference type="STRING" id="133385.A0A2T9YEE3"/>
<organism evidence="5 6">
    <name type="scientific">Smittium simulii</name>
    <dbReference type="NCBI Taxonomy" id="133385"/>
    <lineage>
        <taxon>Eukaryota</taxon>
        <taxon>Fungi</taxon>
        <taxon>Fungi incertae sedis</taxon>
        <taxon>Zoopagomycota</taxon>
        <taxon>Kickxellomycotina</taxon>
        <taxon>Harpellomycetes</taxon>
        <taxon>Harpellales</taxon>
        <taxon>Legeriomycetaceae</taxon>
        <taxon>Smittium</taxon>
    </lineage>
</organism>
<dbReference type="GO" id="GO:0019888">
    <property type="term" value="F:protein phosphatase regulator activity"/>
    <property type="evidence" value="ECO:0007669"/>
    <property type="project" value="TreeGrafter"/>
</dbReference>
<dbReference type="Gene3D" id="1.10.238.220">
    <property type="match status" value="1"/>
</dbReference>
<dbReference type="FunFam" id="1.10.238.10:FF:000025">
    <property type="entry name" value="serine/threonine-protein phosphatase 2A regulatory subunit B'' subunit alpha"/>
    <property type="match status" value="1"/>
</dbReference>
<dbReference type="PROSITE" id="PS00018">
    <property type="entry name" value="EF_HAND_1"/>
    <property type="match status" value="1"/>
</dbReference>
<name>A0A2T9YEE3_9FUNG</name>
<dbReference type="AlphaFoldDB" id="A0A2T9YEE3"/>
<dbReference type="PANTHER" id="PTHR14095:SF0">
    <property type="entry name" value="MIP22305P"/>
    <property type="match status" value="1"/>
</dbReference>
<dbReference type="SUPFAM" id="SSF47473">
    <property type="entry name" value="EF-hand"/>
    <property type="match status" value="1"/>
</dbReference>
<evidence type="ECO:0000313" key="5">
    <source>
        <dbReference type="EMBL" id="PVU90700.1"/>
    </source>
</evidence>
<dbReference type="PANTHER" id="PTHR14095">
    <property type="entry name" value="PHOSPHATASE 2A REGULATORY SUBUNIT-RELATED"/>
    <property type="match status" value="1"/>
</dbReference>
<evidence type="ECO:0000259" key="4">
    <source>
        <dbReference type="PROSITE" id="PS50222"/>
    </source>
</evidence>
<dbReference type="Gene3D" id="1.10.238.230">
    <property type="match status" value="1"/>
</dbReference>
<keyword evidence="6" id="KW-1185">Reference proteome</keyword>
<dbReference type="Proteomes" id="UP000245383">
    <property type="component" value="Unassembled WGS sequence"/>
</dbReference>
<sequence length="718" mass="82058">MGVNTTELSQNALISTPKSNSRSKLSPSKDTAIYESSTPKPLKNGSMFCLSQNATSHNYDSSFPSELKADEISMSTKWSPQLKSSEKKSIAQRLRHQNTQTTTPVYISDSICKNTSPLLYKVKAIDASESLPPLSPLVSSIKAKRQKDSGSVSSFSTKSEEDLRSPLTIKAKKLKPTEHFNKPFDSCLFYENGLDASIDQSLSESKETPNSKTSRVLFDEMQIDSPNCKNIKASTDNLYFENSVSLKNDQLASLSNHNSAGNIGITFHPNNIANQSSIGKLKHHNLYESITEELATIFDQDFGWGESEFTLVTAACGLPRYVNKVLFTKTSNLELKSNKRKHMKSWPDFSVFKELWTKLRTNSFDKNHLLFHLLLEDNHKTLKRSDFIDLVTDVVSNHPELDFLEEQQVFAKQFVETIIERVFYSANCYNGNSMTFIQFQRVDLLNIIQSLEIGVDVDVEKPTIFSYKHFYVIFCSFYELDEDHDSLLEPKNLLRYFDGSLTMRAINRIMMGKGKPSEKNNPLKIEKTKTAISHKSKKSKKLNQYMTYQDFIWFLISEVDKTTKTAAGYWFRILDLDEDGALSVYELEYFYDEQKRRMAQDTNGDIIPFLDIVCQLFDLVKPKIMGLITQSDINKMPSCMKPILFDAFVNLARFCEHDSRSSLLQKQLSQFTSSLEAGLTFSEIIERRVEFLNSAPPIWIEFADYEYEALIIDQQMQT</sequence>
<dbReference type="PROSITE" id="PS50222">
    <property type="entry name" value="EF_HAND_2"/>
    <property type="match status" value="1"/>
</dbReference>
<dbReference type="GO" id="GO:0005509">
    <property type="term" value="F:calcium ion binding"/>
    <property type="evidence" value="ECO:0007669"/>
    <property type="project" value="InterPro"/>
</dbReference>
<comment type="caution">
    <text evidence="5">The sequence shown here is derived from an EMBL/GenBank/DDBJ whole genome shotgun (WGS) entry which is preliminary data.</text>
</comment>
<dbReference type="OrthoDB" id="5586at2759"/>
<protein>
    <recommendedName>
        <fullName evidence="4">EF-hand domain-containing protein</fullName>
    </recommendedName>
</protein>
<dbReference type="GO" id="GO:0000159">
    <property type="term" value="C:protein phosphatase type 2A complex"/>
    <property type="evidence" value="ECO:0007669"/>
    <property type="project" value="TreeGrafter"/>
</dbReference>
<evidence type="ECO:0000256" key="2">
    <source>
        <dbReference type="ARBA" id="ARBA00022837"/>
    </source>
</evidence>
<dbReference type="InterPro" id="IPR011992">
    <property type="entry name" value="EF-hand-dom_pair"/>
</dbReference>
<dbReference type="EMBL" id="MBFR01000241">
    <property type="protein sequence ID" value="PVU90700.1"/>
    <property type="molecule type" value="Genomic_DNA"/>
</dbReference>
<proteinExistence type="predicted"/>
<accession>A0A2T9YEE3</accession>
<evidence type="ECO:0000256" key="1">
    <source>
        <dbReference type="ARBA" id="ARBA00022723"/>
    </source>
</evidence>
<keyword evidence="1" id="KW-0479">Metal-binding</keyword>
<dbReference type="InterPro" id="IPR018247">
    <property type="entry name" value="EF_Hand_1_Ca_BS"/>
</dbReference>
<dbReference type="Gene3D" id="1.10.238.10">
    <property type="entry name" value="EF-hand"/>
    <property type="match status" value="1"/>
</dbReference>
<feature type="domain" description="EF-hand" evidence="4">
    <location>
        <begin position="562"/>
        <end position="597"/>
    </location>
</feature>
<dbReference type="InterPro" id="IPR041534">
    <property type="entry name" value="EF-hand_13"/>
</dbReference>
<dbReference type="Pfam" id="PF17958">
    <property type="entry name" value="EF-hand_13"/>
    <property type="match status" value="1"/>
</dbReference>
<evidence type="ECO:0000313" key="6">
    <source>
        <dbReference type="Proteomes" id="UP000245383"/>
    </source>
</evidence>
<evidence type="ECO:0000256" key="3">
    <source>
        <dbReference type="SAM" id="MobiDB-lite"/>
    </source>
</evidence>
<feature type="region of interest" description="Disordered" evidence="3">
    <location>
        <begin position="1"/>
        <end position="38"/>
    </location>
</feature>
<gene>
    <name evidence="5" type="ORF">BB561_004761</name>
</gene>